<evidence type="ECO:0000313" key="8">
    <source>
        <dbReference type="EMBL" id="CAG37649.1"/>
    </source>
</evidence>
<dbReference type="CDD" id="cd08010">
    <property type="entry name" value="MltG_like"/>
    <property type="match status" value="1"/>
</dbReference>
<sequence length="361" mass="40568">MNGKILRYGIVKRVVLGATLFLFLAIGIFFAWLYSYLQTPAPPILDSPSQVVVNIPRGASFPRIQKILAGAGLVNDDLRFALMARYLGLARQVKAGEFALPVERRPVELLRQLVVAKPVQHSVTVPEGLRIEELAAIFAADDWCDAERFISLARDEVFIASLGLAPLPSLEGYLYPDTYYLTRNIHGAEAIIPILVHRFSVVWRRLVAGREAAGEYSRLQLVTLASLVEEEARVAMEQPRIAGVFYNRLKRGIRLQSDPTVLYGLDEHQGPITRTDLRRKTPYNTYSIPGLPRGPICNPGEKALQAVLQPEKNSYLYFVSNNDGTHVFSTNLRDHNRAVYNYRRKLKKERDGEKTGQIGIN</sequence>
<evidence type="ECO:0000256" key="4">
    <source>
        <dbReference type="ARBA" id="ARBA00023136"/>
    </source>
</evidence>
<comment type="subcellular location">
    <subcellularLocation>
        <location evidence="7">Cell inner membrane</location>
        <topology evidence="7">Single-pass membrane protein</topology>
    </subcellularLocation>
</comment>
<dbReference type="Pfam" id="PF02618">
    <property type="entry name" value="YceG"/>
    <property type="match status" value="1"/>
</dbReference>
<dbReference type="PANTHER" id="PTHR30518:SF2">
    <property type="entry name" value="ENDOLYTIC MUREIN TRANSGLYCOSYLASE"/>
    <property type="match status" value="1"/>
</dbReference>
<dbReference type="GO" id="GO:0005886">
    <property type="term" value="C:plasma membrane"/>
    <property type="evidence" value="ECO:0007669"/>
    <property type="project" value="UniProtKB-SubCell"/>
</dbReference>
<gene>
    <name evidence="7" type="primary">mltG</name>
    <name evidence="8" type="ordered locus">DP2920</name>
</gene>
<dbReference type="GO" id="GO:0008932">
    <property type="term" value="F:lytic endotransglycosylase activity"/>
    <property type="evidence" value="ECO:0007669"/>
    <property type="project" value="UniProtKB-UniRule"/>
</dbReference>
<dbReference type="Proteomes" id="UP000000602">
    <property type="component" value="Chromosome"/>
</dbReference>
<accession>Q6AJ31</accession>
<keyword evidence="1 7" id="KW-1003">Cell membrane</keyword>
<dbReference type="InterPro" id="IPR003770">
    <property type="entry name" value="MLTG-like"/>
</dbReference>
<comment type="function">
    <text evidence="7">Functions as a peptidoglycan terminase that cleaves nascent peptidoglycan strands endolytically to terminate their elongation.</text>
</comment>
<evidence type="ECO:0000256" key="1">
    <source>
        <dbReference type="ARBA" id="ARBA00022475"/>
    </source>
</evidence>
<dbReference type="Gene3D" id="3.30.160.60">
    <property type="entry name" value="Classic Zinc Finger"/>
    <property type="match status" value="1"/>
</dbReference>
<evidence type="ECO:0000256" key="3">
    <source>
        <dbReference type="ARBA" id="ARBA00022989"/>
    </source>
</evidence>
<keyword evidence="6 7" id="KW-0961">Cell wall biogenesis/degradation</keyword>
<dbReference type="HOGENOM" id="CLU_025574_2_2_7"/>
<dbReference type="GO" id="GO:0009252">
    <property type="term" value="P:peptidoglycan biosynthetic process"/>
    <property type="evidence" value="ECO:0007669"/>
    <property type="project" value="UniProtKB-UniRule"/>
</dbReference>
<evidence type="ECO:0000313" key="9">
    <source>
        <dbReference type="Proteomes" id="UP000000602"/>
    </source>
</evidence>
<keyword evidence="5 7" id="KW-0456">Lyase</keyword>
<evidence type="ECO:0000256" key="2">
    <source>
        <dbReference type="ARBA" id="ARBA00022692"/>
    </source>
</evidence>
<reference evidence="9" key="1">
    <citation type="journal article" date="2004" name="Environ. Microbiol.">
        <title>The genome of Desulfotalea psychrophila, a sulfate-reducing bacterium from permanently cold Arctic sediments.</title>
        <authorList>
            <person name="Rabus R."/>
            <person name="Ruepp A."/>
            <person name="Frickey T."/>
            <person name="Rattei T."/>
            <person name="Fartmann B."/>
            <person name="Stark M."/>
            <person name="Bauer M."/>
            <person name="Zibat A."/>
            <person name="Lombardot T."/>
            <person name="Becker I."/>
            <person name="Amann J."/>
            <person name="Gellner K."/>
            <person name="Teeling H."/>
            <person name="Leuschner W.D."/>
            <person name="Gloeckner F.-O."/>
            <person name="Lupas A.N."/>
            <person name="Amann R."/>
            <person name="Klenk H.-P."/>
        </authorList>
    </citation>
    <scope>NUCLEOTIDE SEQUENCE [LARGE SCALE GENOMIC DNA]</scope>
    <source>
        <strain evidence="9">DSM 12343 / LSv54</strain>
    </source>
</reference>
<keyword evidence="9" id="KW-1185">Reference proteome</keyword>
<comment type="similarity">
    <text evidence="7">Belongs to the transglycosylase MltG family.</text>
</comment>
<organism evidence="8 9">
    <name type="scientific">Desulfotalea psychrophila (strain LSv54 / DSM 12343)</name>
    <dbReference type="NCBI Taxonomy" id="177439"/>
    <lineage>
        <taxon>Bacteria</taxon>
        <taxon>Pseudomonadati</taxon>
        <taxon>Thermodesulfobacteriota</taxon>
        <taxon>Desulfobulbia</taxon>
        <taxon>Desulfobulbales</taxon>
        <taxon>Desulfocapsaceae</taxon>
        <taxon>Desulfotalea</taxon>
    </lineage>
</organism>
<evidence type="ECO:0000256" key="5">
    <source>
        <dbReference type="ARBA" id="ARBA00023239"/>
    </source>
</evidence>
<dbReference type="GO" id="GO:0071555">
    <property type="term" value="P:cell wall organization"/>
    <property type="evidence" value="ECO:0007669"/>
    <property type="project" value="UniProtKB-KW"/>
</dbReference>
<feature type="site" description="Important for catalytic activity" evidence="7">
    <location>
        <position position="231"/>
    </location>
</feature>
<dbReference type="Gene3D" id="3.30.1490.480">
    <property type="entry name" value="Endolytic murein transglycosylase"/>
    <property type="match status" value="1"/>
</dbReference>
<comment type="catalytic activity">
    <reaction evidence="7">
        <text>a peptidoglycan chain = a peptidoglycan chain with N-acetyl-1,6-anhydromuramyl-[peptide] at the reducing end + a peptidoglycan chain with N-acetylglucosamine at the non-reducing end.</text>
        <dbReference type="EC" id="4.2.2.29"/>
    </reaction>
</comment>
<keyword evidence="2 7" id="KW-0812">Transmembrane</keyword>
<dbReference type="KEGG" id="dps:DP2920"/>
<dbReference type="EC" id="4.2.2.29" evidence="7"/>
<dbReference type="HAMAP" id="MF_02065">
    <property type="entry name" value="MltG"/>
    <property type="match status" value="1"/>
</dbReference>
<dbReference type="AlphaFoldDB" id="Q6AJ31"/>
<dbReference type="STRING" id="177439.DP2920"/>
<name>Q6AJ31_DESPS</name>
<evidence type="ECO:0000256" key="6">
    <source>
        <dbReference type="ARBA" id="ARBA00023316"/>
    </source>
</evidence>
<dbReference type="NCBIfam" id="TIGR00247">
    <property type="entry name" value="endolytic transglycosylase MltG"/>
    <property type="match status" value="1"/>
</dbReference>
<dbReference type="OrthoDB" id="9814591at2"/>
<keyword evidence="3 7" id="KW-1133">Transmembrane helix</keyword>
<evidence type="ECO:0000256" key="7">
    <source>
        <dbReference type="HAMAP-Rule" id="MF_02065"/>
    </source>
</evidence>
<keyword evidence="7" id="KW-0997">Cell inner membrane</keyword>
<proteinExistence type="inferred from homology"/>
<feature type="transmembrane region" description="Helical" evidence="7">
    <location>
        <begin position="14"/>
        <end position="37"/>
    </location>
</feature>
<dbReference type="PANTHER" id="PTHR30518">
    <property type="entry name" value="ENDOLYTIC MUREIN TRANSGLYCOSYLASE"/>
    <property type="match status" value="1"/>
</dbReference>
<dbReference type="EMBL" id="CR522870">
    <property type="protein sequence ID" value="CAG37649.1"/>
    <property type="molecule type" value="Genomic_DNA"/>
</dbReference>
<dbReference type="RefSeq" id="WP_011190161.1">
    <property type="nucleotide sequence ID" value="NC_006138.1"/>
</dbReference>
<protein>
    <recommendedName>
        <fullName evidence="7">Endolytic murein transglycosylase</fullName>
        <ecNumber evidence="7">4.2.2.29</ecNumber>
    </recommendedName>
    <alternativeName>
        <fullName evidence="7">Peptidoglycan lytic transglycosylase</fullName>
    </alternativeName>
    <alternativeName>
        <fullName evidence="7">Peptidoglycan polymerization terminase</fullName>
    </alternativeName>
</protein>
<keyword evidence="4 7" id="KW-0472">Membrane</keyword>
<dbReference type="eggNOG" id="COG1559">
    <property type="taxonomic scope" value="Bacteria"/>
</dbReference>